<evidence type="ECO:0000256" key="1">
    <source>
        <dbReference type="SAM" id="Phobius"/>
    </source>
</evidence>
<dbReference type="EMBL" id="MN628598">
    <property type="protein sequence ID" value="QHB35429.1"/>
    <property type="molecule type" value="Genomic_DNA"/>
</dbReference>
<feature type="transmembrane region" description="Helical" evidence="1">
    <location>
        <begin position="20"/>
        <end position="37"/>
    </location>
</feature>
<keyword evidence="1" id="KW-1133">Transmembrane helix</keyword>
<keyword evidence="1" id="KW-0812">Transmembrane</keyword>
<dbReference type="AlphaFoldDB" id="A0A6B9L997"/>
<accession>A0A6B9L997</accession>
<keyword evidence="1" id="KW-0472">Membrane</keyword>
<sequence length="43" mass="4736">MVKFNQMGASFAEALPELCNLAFLTLLYGALAVWRYAPGRDDA</sequence>
<name>A0A6B9L997_PSEAI</name>
<reference evidence="2" key="1">
    <citation type="submission" date="2019-10" db="EMBL/GenBank/DDBJ databases">
        <title>GPC 1, a novel family of class A carbapenemases found in a clinical Pseudomonas aeruginosa isolate.</title>
        <authorList>
            <person name="Schauer J."/>
            <person name="Gatermann S."/>
            <person name="Hoffmann D."/>
            <person name="Hupfeld L."/>
            <person name="Pfennigwerth N."/>
        </authorList>
    </citation>
    <scope>NUCLEOTIDE SEQUENCE</scope>
    <source>
        <strain evidence="2">NRZ-37916</strain>
    </source>
</reference>
<organism evidence="2">
    <name type="scientific">Pseudomonas aeruginosa</name>
    <dbReference type="NCBI Taxonomy" id="287"/>
    <lineage>
        <taxon>Bacteria</taxon>
        <taxon>Pseudomonadati</taxon>
        <taxon>Pseudomonadota</taxon>
        <taxon>Gammaproteobacteria</taxon>
        <taxon>Pseudomonadales</taxon>
        <taxon>Pseudomonadaceae</taxon>
        <taxon>Pseudomonas</taxon>
    </lineage>
</organism>
<protein>
    <submittedName>
        <fullName evidence="2">Uncharacterized protein</fullName>
    </submittedName>
</protein>
<proteinExistence type="predicted"/>
<evidence type="ECO:0000313" key="2">
    <source>
        <dbReference type="EMBL" id="QHB35429.1"/>
    </source>
</evidence>